<sequence>MVSAALPLAGLLAVQTPAWAATTTLYSTGSGSCIYQGAFDSQGNYYGADECKNRIVKLDPYGNLDVNWAVLPAGSVTEGITVAPDGTVYAPDQAHQYVVKVSPLGVVNATWVQLPANAYAQELVLDHAGNLYVAAMSANEIDKIDTATGQLTTFATPTGPYGLAFDSQQHLWSANNGGDSITEYDLQGNLLNTYPVPLGSSLEALVVAPNDDVYAAAWRGGFISKIDANGTFTQAWATVNRPADLDMDSQGNIYASESTRAGGLTKIDPSGAVTAQWATPFPASSWPIGVNGSPTDDVYVALDGGGVIMAPADPTAPGAPTSLVVSRADRGAHLSFQSPVRTGHSPITGYEVSTDGGTTWTALTTSALTGALTADLTGLTNGTTYTVRVRAVNAIGTGPATASASVVPALGRAATPTAPVAVAGTSSVTASWAAVPGVTGYTVTAHPGNGTCATHSASDTSCVFGAEAGVPTTFTVVAHDPSSSDSAPSAASNAVVPAAPVAPATVPANVPVTLTTDKGQIALAVPSQQITVIGTGFAPYSTAKVMVYSSPIDLGTVTTDANGNFSVPVTVPASLEAGHHTFLATGVDPQGGPRAMELPVTVPPTTAGSTGANTGTQQTVLPVPTGGAITLLDGNGAPVTTMTVAEGTYALDASTGTITFVPVAGFVGTAHPVTYRFTDALGSIVTGTYTAVVTGTASTGSGAASAGSSGTTGTGTTGTGSTGSGATAKPATGGTAAVHVSVAALAVATGATARATVPVRCALNASTVGACTVTLTATVSGRHEVIGSGTVKARTGARTVITHVRLNALGRALANTVGGVTATATASITPRDSRAAVTGSRATRVVLEHVTLAPVYFSSDSSKLTPVQARMLAGLRRHLVGVTGVTVVGHTDDRGTAAYGMWLGQRRAARVAAALTAGLHLHTVVETKGEADPKASNATPAGKALNRRADITVTY</sequence>
<evidence type="ECO:0000256" key="3">
    <source>
        <dbReference type="PROSITE-ProRule" id="PRU00473"/>
    </source>
</evidence>
<keyword evidence="2" id="KW-0624">Polysaccharide degradation</keyword>
<dbReference type="InterPro" id="IPR036116">
    <property type="entry name" value="FN3_sf"/>
</dbReference>
<dbReference type="PANTHER" id="PTHR40274">
    <property type="entry name" value="VIRGINIAMYCIN B LYASE"/>
    <property type="match status" value="1"/>
</dbReference>
<dbReference type="CDD" id="cd05819">
    <property type="entry name" value="NHL"/>
    <property type="match status" value="1"/>
</dbReference>
<name>A0A4Q7N7C4_9ACTN</name>
<feature type="compositionally biased region" description="Gly residues" evidence="4">
    <location>
        <begin position="710"/>
        <end position="723"/>
    </location>
</feature>
<evidence type="ECO:0000256" key="5">
    <source>
        <dbReference type="SAM" id="SignalP"/>
    </source>
</evidence>
<dbReference type="InterPro" id="IPR006665">
    <property type="entry name" value="OmpA-like"/>
</dbReference>
<dbReference type="InterPro" id="IPR003961">
    <property type="entry name" value="FN3_dom"/>
</dbReference>
<dbReference type="Pfam" id="PF19076">
    <property type="entry name" value="CshA_repeat"/>
    <property type="match status" value="1"/>
</dbReference>
<evidence type="ECO:0000259" key="7">
    <source>
        <dbReference type="PROSITE" id="PS51123"/>
    </source>
</evidence>
<dbReference type="PROSITE" id="PS51123">
    <property type="entry name" value="OMPA_2"/>
    <property type="match status" value="1"/>
</dbReference>
<dbReference type="OrthoDB" id="5186542at2"/>
<comment type="caution">
    <text evidence="8">The sequence shown here is derived from an EMBL/GenBank/DDBJ whole genome shotgun (WGS) entry which is preliminary data.</text>
</comment>
<evidence type="ECO:0000313" key="8">
    <source>
        <dbReference type="EMBL" id="RZS77910.1"/>
    </source>
</evidence>
<evidence type="ECO:0000256" key="4">
    <source>
        <dbReference type="SAM" id="MobiDB-lite"/>
    </source>
</evidence>
<keyword evidence="1" id="KW-0378">Hydrolase</keyword>
<feature type="chain" id="PRO_5020483150" evidence="5">
    <location>
        <begin position="21"/>
        <end position="955"/>
    </location>
</feature>
<dbReference type="SUPFAM" id="SSF49265">
    <property type="entry name" value="Fibronectin type III"/>
    <property type="match status" value="1"/>
</dbReference>
<dbReference type="GO" id="GO:0016798">
    <property type="term" value="F:hydrolase activity, acting on glycosyl bonds"/>
    <property type="evidence" value="ECO:0007669"/>
    <property type="project" value="UniProtKB-KW"/>
</dbReference>
<dbReference type="Pfam" id="PF00041">
    <property type="entry name" value="fn3"/>
    <property type="match status" value="1"/>
</dbReference>
<feature type="domain" description="Fibronectin type-III" evidence="6">
    <location>
        <begin position="316"/>
        <end position="411"/>
    </location>
</feature>
<keyword evidence="5" id="KW-0732">Signal</keyword>
<keyword evidence="1" id="KW-0326">Glycosidase</keyword>
<dbReference type="Gene3D" id="2.60.40.10">
    <property type="entry name" value="Immunoglobulins"/>
    <property type="match status" value="2"/>
</dbReference>
<dbReference type="SUPFAM" id="SSF103088">
    <property type="entry name" value="OmpA-like"/>
    <property type="match status" value="1"/>
</dbReference>
<evidence type="ECO:0000259" key="6">
    <source>
        <dbReference type="PROSITE" id="PS50853"/>
    </source>
</evidence>
<proteinExistence type="predicted"/>
<feature type="signal peptide" evidence="5">
    <location>
        <begin position="1"/>
        <end position="20"/>
    </location>
</feature>
<dbReference type="SMART" id="SM00060">
    <property type="entry name" value="FN3"/>
    <property type="match status" value="2"/>
</dbReference>
<feature type="compositionally biased region" description="Low complexity" evidence="4">
    <location>
        <begin position="699"/>
        <end position="709"/>
    </location>
</feature>
<organism evidence="8 9">
    <name type="scientific">Motilibacter rhizosphaerae</name>
    <dbReference type="NCBI Taxonomy" id="598652"/>
    <lineage>
        <taxon>Bacteria</taxon>
        <taxon>Bacillati</taxon>
        <taxon>Actinomycetota</taxon>
        <taxon>Actinomycetes</taxon>
        <taxon>Motilibacterales</taxon>
        <taxon>Motilibacteraceae</taxon>
        <taxon>Motilibacter</taxon>
    </lineage>
</organism>
<keyword evidence="2" id="KW-0119">Carbohydrate metabolism</keyword>
<dbReference type="Pfam" id="PF24684">
    <property type="entry name" value="Vgb_lyase"/>
    <property type="match status" value="1"/>
</dbReference>
<dbReference type="CDD" id="cd00063">
    <property type="entry name" value="FN3"/>
    <property type="match status" value="1"/>
</dbReference>
<dbReference type="Gene3D" id="2.130.10.10">
    <property type="entry name" value="YVTN repeat-like/Quinoprotein amine dehydrogenase"/>
    <property type="match status" value="1"/>
</dbReference>
<dbReference type="EMBL" id="SGXD01000008">
    <property type="protein sequence ID" value="RZS77910.1"/>
    <property type="molecule type" value="Genomic_DNA"/>
</dbReference>
<evidence type="ECO:0000313" key="9">
    <source>
        <dbReference type="Proteomes" id="UP000293638"/>
    </source>
</evidence>
<protein>
    <submittedName>
        <fullName evidence="8">CshA-type fibril repeat protein</fullName>
    </submittedName>
</protein>
<evidence type="ECO:0000256" key="2">
    <source>
        <dbReference type="ARBA" id="ARBA00023326"/>
    </source>
</evidence>
<dbReference type="PROSITE" id="PS50853">
    <property type="entry name" value="FN3"/>
    <property type="match status" value="1"/>
</dbReference>
<dbReference type="AlphaFoldDB" id="A0A4Q7N7C4"/>
<dbReference type="InterPro" id="IPR026395">
    <property type="entry name" value="CshA_fibril"/>
</dbReference>
<dbReference type="Proteomes" id="UP000293638">
    <property type="component" value="Unassembled WGS sequence"/>
</dbReference>
<dbReference type="Gene3D" id="3.30.1330.60">
    <property type="entry name" value="OmpA-like domain"/>
    <property type="match status" value="1"/>
</dbReference>
<keyword evidence="9" id="KW-1185">Reference proteome</keyword>
<dbReference type="InterPro" id="IPR013783">
    <property type="entry name" value="Ig-like_fold"/>
</dbReference>
<feature type="domain" description="OmpA-like" evidence="7">
    <location>
        <begin position="845"/>
        <end position="955"/>
    </location>
</feature>
<dbReference type="RefSeq" id="WP_130494669.1">
    <property type="nucleotide sequence ID" value="NZ_SGXD01000008.1"/>
</dbReference>
<evidence type="ECO:0000256" key="1">
    <source>
        <dbReference type="ARBA" id="ARBA00023295"/>
    </source>
</evidence>
<feature type="region of interest" description="Disordered" evidence="4">
    <location>
        <begin position="699"/>
        <end position="731"/>
    </location>
</feature>
<dbReference type="InterPro" id="IPR036737">
    <property type="entry name" value="OmpA-like_sf"/>
</dbReference>
<dbReference type="Pfam" id="PF00691">
    <property type="entry name" value="OmpA"/>
    <property type="match status" value="1"/>
</dbReference>
<dbReference type="GO" id="GO:0000272">
    <property type="term" value="P:polysaccharide catabolic process"/>
    <property type="evidence" value="ECO:0007669"/>
    <property type="project" value="UniProtKB-KW"/>
</dbReference>
<keyword evidence="3" id="KW-0472">Membrane</keyword>
<dbReference type="InterPro" id="IPR051344">
    <property type="entry name" value="Vgb"/>
</dbReference>
<gene>
    <name evidence="8" type="ORF">EV189_3949</name>
</gene>
<accession>A0A4Q7N7C4</accession>
<dbReference type="SUPFAM" id="SSF101898">
    <property type="entry name" value="NHL repeat"/>
    <property type="match status" value="1"/>
</dbReference>
<dbReference type="InterPro" id="IPR015943">
    <property type="entry name" value="WD40/YVTN_repeat-like_dom_sf"/>
</dbReference>
<dbReference type="PANTHER" id="PTHR40274:SF3">
    <property type="entry name" value="VIRGINIAMYCIN B LYASE"/>
    <property type="match status" value="1"/>
</dbReference>
<dbReference type="GO" id="GO:0016020">
    <property type="term" value="C:membrane"/>
    <property type="evidence" value="ECO:0007669"/>
    <property type="project" value="UniProtKB-UniRule"/>
</dbReference>
<reference evidence="8 9" key="1">
    <citation type="submission" date="2019-02" db="EMBL/GenBank/DDBJ databases">
        <title>Genomic Encyclopedia of Type Strains, Phase IV (KMG-IV): sequencing the most valuable type-strain genomes for metagenomic binning, comparative biology and taxonomic classification.</title>
        <authorList>
            <person name="Goeker M."/>
        </authorList>
    </citation>
    <scope>NUCLEOTIDE SEQUENCE [LARGE SCALE GENOMIC DNA]</scope>
    <source>
        <strain evidence="8 9">DSM 45622</strain>
    </source>
</reference>